<sequence length="66" mass="7345">MVKDKKTDNKPQISVHELAAAQKLEKWELAGLVRAEGWTEDKAVTEADFNAAYTRFQNRAIGLGGQ</sequence>
<reference evidence="1 2" key="1">
    <citation type="submission" date="2016-11" db="EMBL/GenBank/DDBJ databases">
        <authorList>
            <person name="Varghese N."/>
            <person name="Submissions S."/>
        </authorList>
    </citation>
    <scope>NUCLEOTIDE SEQUENCE [LARGE SCALE GENOMIC DNA]</scope>
    <source>
        <strain evidence="1 2">DSM 17919</strain>
    </source>
</reference>
<comment type="caution">
    <text evidence="1">The sequence shown here is derived from an EMBL/GenBank/DDBJ whole genome shotgun (WGS) entry which is preliminary data.</text>
</comment>
<accession>A0A8G2F8B7</accession>
<organism evidence="1 2">
    <name type="scientific">Halodesulfovibrio aestuarii</name>
    <dbReference type="NCBI Taxonomy" id="126333"/>
    <lineage>
        <taxon>Bacteria</taxon>
        <taxon>Pseudomonadati</taxon>
        <taxon>Thermodesulfobacteriota</taxon>
        <taxon>Desulfovibrionia</taxon>
        <taxon>Desulfovibrionales</taxon>
        <taxon>Desulfovibrionaceae</taxon>
        <taxon>Halodesulfovibrio</taxon>
    </lineage>
</organism>
<dbReference type="Proteomes" id="UP000184001">
    <property type="component" value="Unassembled WGS sequence"/>
</dbReference>
<gene>
    <name evidence="1" type="ORF">SAMN05660830_00837</name>
</gene>
<proteinExistence type="predicted"/>
<protein>
    <submittedName>
        <fullName evidence="1">Uncharacterized protein</fullName>
    </submittedName>
</protein>
<dbReference type="EMBL" id="FQZR01000002">
    <property type="protein sequence ID" value="SHI74097.1"/>
    <property type="molecule type" value="Genomic_DNA"/>
</dbReference>
<evidence type="ECO:0000313" key="2">
    <source>
        <dbReference type="Proteomes" id="UP000184001"/>
    </source>
</evidence>
<evidence type="ECO:0000313" key="1">
    <source>
        <dbReference type="EMBL" id="SHI74097.1"/>
    </source>
</evidence>
<dbReference type="AlphaFoldDB" id="A0A8G2F8B7"/>
<name>A0A8G2F8B7_9BACT</name>
<dbReference type="RefSeq" id="WP_020001958.1">
    <property type="nucleotide sequence ID" value="NZ_CP192219.1"/>
</dbReference>